<dbReference type="Bgee" id="ENSPREG00000014872">
    <property type="expression patterns" value="Expressed in caudal fin and 1 other cell type or tissue"/>
</dbReference>
<name>A0A3P9PJR3_POERE</name>
<accession>A0A3P9PJR3</accession>
<feature type="chain" id="PRO_5018276089" description="Hepcidin" evidence="1">
    <location>
        <begin position="26"/>
        <end position="85"/>
    </location>
</feature>
<evidence type="ECO:0008006" key="4">
    <source>
        <dbReference type="Google" id="ProtNLM"/>
    </source>
</evidence>
<reference evidence="2" key="3">
    <citation type="submission" date="2025-09" db="UniProtKB">
        <authorList>
            <consortium name="Ensembl"/>
        </authorList>
    </citation>
    <scope>IDENTIFICATION</scope>
    <source>
        <strain evidence="2">Guanapo</strain>
    </source>
</reference>
<feature type="signal peptide" evidence="1">
    <location>
        <begin position="1"/>
        <end position="25"/>
    </location>
</feature>
<keyword evidence="1" id="KW-0732">Signal</keyword>
<dbReference type="AlphaFoldDB" id="A0A3P9PJR3"/>
<evidence type="ECO:0000313" key="3">
    <source>
        <dbReference type="Proteomes" id="UP000242638"/>
    </source>
</evidence>
<reference evidence="2" key="2">
    <citation type="submission" date="2025-08" db="UniProtKB">
        <authorList>
            <consortium name="Ensembl"/>
        </authorList>
    </citation>
    <scope>IDENTIFICATION</scope>
    <source>
        <strain evidence="2">Guanapo</strain>
    </source>
</reference>
<dbReference type="Proteomes" id="UP000242638">
    <property type="component" value="Unassembled WGS sequence"/>
</dbReference>
<reference evidence="3" key="1">
    <citation type="submission" date="2013-11" db="EMBL/GenBank/DDBJ databases">
        <title>The genomic landscape of the Guanapo guppy.</title>
        <authorList>
            <person name="Kuenstner A."/>
            <person name="Dreyer C."/>
        </authorList>
    </citation>
    <scope>NUCLEOTIDE SEQUENCE</scope>
    <source>
        <strain evidence="3">Guanapo</strain>
    </source>
</reference>
<dbReference type="OMA" id="CICILQT"/>
<dbReference type="Ensembl" id="ENSPRET00000022245.1">
    <property type="protein sequence ID" value="ENSPREP00000022014.1"/>
    <property type="gene ID" value="ENSPREG00000014872.1"/>
</dbReference>
<organism evidence="2 3">
    <name type="scientific">Poecilia reticulata</name>
    <name type="common">Guppy</name>
    <name type="synonym">Acanthophacelus reticulatus</name>
    <dbReference type="NCBI Taxonomy" id="8081"/>
    <lineage>
        <taxon>Eukaryota</taxon>
        <taxon>Metazoa</taxon>
        <taxon>Chordata</taxon>
        <taxon>Craniata</taxon>
        <taxon>Vertebrata</taxon>
        <taxon>Euteleostomi</taxon>
        <taxon>Actinopterygii</taxon>
        <taxon>Neopterygii</taxon>
        <taxon>Teleostei</taxon>
        <taxon>Neoteleostei</taxon>
        <taxon>Acanthomorphata</taxon>
        <taxon>Ovalentaria</taxon>
        <taxon>Atherinomorphae</taxon>
        <taxon>Cyprinodontiformes</taxon>
        <taxon>Poeciliidae</taxon>
        <taxon>Poeciliinae</taxon>
        <taxon>Poecilia</taxon>
    </lineage>
</organism>
<protein>
    <recommendedName>
        <fullName evidence="4">Hepcidin</fullName>
    </recommendedName>
</protein>
<evidence type="ECO:0000256" key="1">
    <source>
        <dbReference type="SAM" id="SignalP"/>
    </source>
</evidence>
<evidence type="ECO:0000313" key="2">
    <source>
        <dbReference type="Ensembl" id="ENSPREP00000022014.1"/>
    </source>
</evidence>
<proteinExistence type="predicted"/>
<keyword evidence="3" id="KW-1185">Reference proteome</keyword>
<sequence>MKTFPLAAVAVTLVVAFICVQESDAAPAADVRASSENVGMLIKHFPRVFYTQIPFESARLRGHPHCRYCCACCPNKVGCGICCTF</sequence>